<dbReference type="Proteomes" id="UP000054107">
    <property type="component" value="Unassembled WGS sequence"/>
</dbReference>
<sequence>MLLRNQEDMRNLNFADCFATIIPCQQHQGRQQVVDMVFCLDKGMNLKEEEVKFACDGASFLKKLTRHDCKVIRDRLDLEKGLSASQQQYKKGKDIFLHQEIYSTRITHGGLHAGTMEAESLGIPLDINKRGRGWKDHLARLETHYLGKLPFDFAQGMTGFWQKPFFFELNQVIPALRLQRQIFSWVETIYGEINEEWLQTCDDENDNQDDDVQSNCCA</sequence>
<dbReference type="GO" id="GO:0003677">
    <property type="term" value="F:DNA binding"/>
    <property type="evidence" value="ECO:0007669"/>
    <property type="project" value="InterPro"/>
</dbReference>
<reference evidence="1 2" key="1">
    <citation type="submission" date="2014-09" db="EMBL/GenBank/DDBJ databases">
        <authorList>
            <person name="Ellenberger Sabrina"/>
        </authorList>
    </citation>
    <scope>NUCLEOTIDE SEQUENCE [LARGE SCALE GENOMIC DNA]</scope>
    <source>
        <strain evidence="1 2">CBS 412.66</strain>
    </source>
</reference>
<dbReference type="Gene3D" id="1.10.443.20">
    <property type="entry name" value="Centromere DNA-binding protein complex CBF3 subunit, domain 2"/>
    <property type="match status" value="1"/>
</dbReference>
<dbReference type="InterPro" id="IPR038279">
    <property type="entry name" value="Ndc10_dom2_sf"/>
</dbReference>
<protein>
    <recommendedName>
        <fullName evidence="3">Ndc10 domain-containing protein</fullName>
    </recommendedName>
</protein>
<dbReference type="AlphaFoldDB" id="A0A0B7NBG6"/>
<dbReference type="STRING" id="35722.A0A0B7NBG6"/>
<organism evidence="1 2">
    <name type="scientific">Parasitella parasitica</name>
    <dbReference type="NCBI Taxonomy" id="35722"/>
    <lineage>
        <taxon>Eukaryota</taxon>
        <taxon>Fungi</taxon>
        <taxon>Fungi incertae sedis</taxon>
        <taxon>Mucoromycota</taxon>
        <taxon>Mucoromycotina</taxon>
        <taxon>Mucoromycetes</taxon>
        <taxon>Mucorales</taxon>
        <taxon>Mucorineae</taxon>
        <taxon>Mucoraceae</taxon>
        <taxon>Parasitella</taxon>
    </lineage>
</organism>
<dbReference type="EMBL" id="LN727601">
    <property type="protein sequence ID" value="CEP12329.1"/>
    <property type="molecule type" value="Genomic_DNA"/>
</dbReference>
<evidence type="ECO:0008006" key="3">
    <source>
        <dbReference type="Google" id="ProtNLM"/>
    </source>
</evidence>
<proteinExistence type="predicted"/>
<gene>
    <name evidence="1" type="primary">PARPA_06263.1 scaffold 21360</name>
</gene>
<accession>A0A0B7NBG6</accession>
<keyword evidence="2" id="KW-1185">Reference proteome</keyword>
<dbReference type="OrthoDB" id="2409254at2759"/>
<evidence type="ECO:0000313" key="1">
    <source>
        <dbReference type="EMBL" id="CEP12329.1"/>
    </source>
</evidence>
<evidence type="ECO:0000313" key="2">
    <source>
        <dbReference type="Proteomes" id="UP000054107"/>
    </source>
</evidence>
<name>A0A0B7NBG6_9FUNG</name>